<dbReference type="AlphaFoldDB" id="A0A2H3KC49"/>
<feature type="transmembrane region" description="Helical" evidence="5">
    <location>
        <begin position="255"/>
        <end position="275"/>
    </location>
</feature>
<feature type="transmembrane region" description="Helical" evidence="5">
    <location>
        <begin position="144"/>
        <end position="168"/>
    </location>
</feature>
<keyword evidence="4 5" id="KW-0472">Membrane</keyword>
<dbReference type="GO" id="GO:0016020">
    <property type="term" value="C:membrane"/>
    <property type="evidence" value="ECO:0007669"/>
    <property type="project" value="UniProtKB-SubCell"/>
</dbReference>
<evidence type="ECO:0000256" key="3">
    <source>
        <dbReference type="ARBA" id="ARBA00022989"/>
    </source>
</evidence>
<dbReference type="PANTHER" id="PTHR43427:SF12">
    <property type="entry name" value="CHLORIDE TRANSPORTER"/>
    <property type="match status" value="1"/>
</dbReference>
<keyword evidence="2 5" id="KW-0812">Transmembrane</keyword>
<comment type="caution">
    <text evidence="6">The sequence shown here is derived from an EMBL/GenBank/DDBJ whole genome shotgun (WGS) entry which is preliminary data.</text>
</comment>
<evidence type="ECO:0000256" key="1">
    <source>
        <dbReference type="ARBA" id="ARBA00004141"/>
    </source>
</evidence>
<feature type="transmembrane region" description="Helical" evidence="5">
    <location>
        <begin position="88"/>
        <end position="109"/>
    </location>
</feature>
<evidence type="ECO:0000256" key="5">
    <source>
        <dbReference type="SAM" id="Phobius"/>
    </source>
</evidence>
<sequence>MLNLKSVYATSVNFVRYLLFYSVIGIAIGLASGLFLVSLKNISEFHLTHAWLIYFLPFGGLLIGFIYEKRNSQLAKGNNLILESYQKYQHIPILMAPIVLITTLLTHFFGGSAGREGTAVQMGVSLADFLSSTFKIFKTNKKTIILIGIASGFASVFGTPITGIFFAFELVCFSNVALLAVLPTIYTAYIAYYTVEILGIHHTNYTLINFPNIDLYSIFWITIVSVVFGITALLFSKNLHFWNHFFKKIIAFAPFRPFVGGLVLLGFFLILDVKFQGLGIEFIQKAFVQKANIQDFILKLLLTGLTLGSGFKGGEVTPLFFVGATLGSCLSVFVPLPLSFLAALGFVSVFAGATHTPLACSIMAIEMFGFPIAFFALLSCYIAYLFSGKTGIYTSQLICNQQYKIIKK</sequence>
<feature type="transmembrane region" description="Helical" evidence="5">
    <location>
        <begin position="20"/>
        <end position="39"/>
    </location>
</feature>
<dbReference type="OrthoDB" id="9767361at2"/>
<feature type="transmembrane region" description="Helical" evidence="5">
    <location>
        <begin position="215"/>
        <end position="235"/>
    </location>
</feature>
<comment type="subcellular location">
    <subcellularLocation>
        <location evidence="1">Membrane</location>
        <topology evidence="1">Multi-pass membrane protein</topology>
    </subcellularLocation>
</comment>
<dbReference type="InterPro" id="IPR001807">
    <property type="entry name" value="ClC"/>
</dbReference>
<feature type="transmembrane region" description="Helical" evidence="5">
    <location>
        <begin position="296"/>
        <end position="313"/>
    </location>
</feature>
<dbReference type="RefSeq" id="WP_097553925.1">
    <property type="nucleotide sequence ID" value="NZ_PCMW01000034.1"/>
</dbReference>
<feature type="transmembrane region" description="Helical" evidence="5">
    <location>
        <begin position="319"/>
        <end position="352"/>
    </location>
</feature>
<proteinExistence type="predicted"/>
<dbReference type="EMBL" id="PCMW01000034">
    <property type="protein sequence ID" value="PDS24891.1"/>
    <property type="molecule type" value="Genomic_DNA"/>
</dbReference>
<keyword evidence="3 5" id="KW-1133">Transmembrane helix</keyword>
<dbReference type="InterPro" id="IPR014743">
    <property type="entry name" value="Cl-channel_core"/>
</dbReference>
<name>A0A2H3KC49_9FLAO</name>
<dbReference type="Proteomes" id="UP000220828">
    <property type="component" value="Unassembled WGS sequence"/>
</dbReference>
<evidence type="ECO:0000313" key="6">
    <source>
        <dbReference type="EMBL" id="PDS24891.1"/>
    </source>
</evidence>
<dbReference type="SUPFAM" id="SSF81340">
    <property type="entry name" value="Clc chloride channel"/>
    <property type="match status" value="1"/>
</dbReference>
<accession>A0A2H3KC49</accession>
<evidence type="ECO:0000313" key="7">
    <source>
        <dbReference type="Proteomes" id="UP000220828"/>
    </source>
</evidence>
<evidence type="ECO:0000256" key="2">
    <source>
        <dbReference type="ARBA" id="ARBA00022692"/>
    </source>
</evidence>
<gene>
    <name evidence="6" type="ORF">B0A77_06425</name>
</gene>
<dbReference type="InterPro" id="IPR050368">
    <property type="entry name" value="ClC-type_chloride_channel"/>
</dbReference>
<feature type="transmembrane region" description="Helical" evidence="5">
    <location>
        <begin position="364"/>
        <end position="386"/>
    </location>
</feature>
<reference evidence="6 7" key="1">
    <citation type="submission" date="2017-09" db="EMBL/GenBank/DDBJ databases">
        <title>Whole genomes of Flavobacteriaceae.</title>
        <authorList>
            <person name="Stine C."/>
            <person name="Li C."/>
            <person name="Tadesse D."/>
        </authorList>
    </citation>
    <scope>NUCLEOTIDE SEQUENCE [LARGE SCALE GENOMIC DNA]</scope>
    <source>
        <strain evidence="6 7">ATCC 35036</strain>
    </source>
</reference>
<dbReference type="Gene3D" id="1.10.3080.10">
    <property type="entry name" value="Clc chloride channel"/>
    <property type="match status" value="1"/>
</dbReference>
<feature type="transmembrane region" description="Helical" evidence="5">
    <location>
        <begin position="51"/>
        <end position="68"/>
    </location>
</feature>
<dbReference type="Pfam" id="PF00654">
    <property type="entry name" value="Voltage_CLC"/>
    <property type="match status" value="1"/>
</dbReference>
<dbReference type="PANTHER" id="PTHR43427">
    <property type="entry name" value="CHLORIDE CHANNEL PROTEIN CLC-E"/>
    <property type="match status" value="1"/>
</dbReference>
<protein>
    <submittedName>
        <fullName evidence="6">Chloride channel protein</fullName>
    </submittedName>
</protein>
<dbReference type="PRINTS" id="PR00762">
    <property type="entry name" value="CLCHANNEL"/>
</dbReference>
<evidence type="ECO:0000256" key="4">
    <source>
        <dbReference type="ARBA" id="ARBA00023136"/>
    </source>
</evidence>
<organism evidence="6 7">
    <name type="scientific">Flavobacterium branchiophilum</name>
    <dbReference type="NCBI Taxonomy" id="55197"/>
    <lineage>
        <taxon>Bacteria</taxon>
        <taxon>Pseudomonadati</taxon>
        <taxon>Bacteroidota</taxon>
        <taxon>Flavobacteriia</taxon>
        <taxon>Flavobacteriales</taxon>
        <taxon>Flavobacteriaceae</taxon>
        <taxon>Flavobacterium</taxon>
    </lineage>
</organism>
<feature type="transmembrane region" description="Helical" evidence="5">
    <location>
        <begin position="174"/>
        <end position="195"/>
    </location>
</feature>
<dbReference type="GO" id="GO:0015108">
    <property type="term" value="F:chloride transmembrane transporter activity"/>
    <property type="evidence" value="ECO:0007669"/>
    <property type="project" value="InterPro"/>
</dbReference>